<dbReference type="RefSeq" id="WP_260997438.1">
    <property type="nucleotide sequence ID" value="NZ_CP054475.1"/>
</dbReference>
<keyword evidence="2" id="KW-1185">Reference proteome</keyword>
<protein>
    <recommendedName>
        <fullName evidence="3">Outer membrane beta-barrel porin/alpha-amylase</fullName>
    </recommendedName>
</protein>
<proteinExistence type="predicted"/>
<organism evidence="1 2">
    <name type="scientific">Thalassolituus hydrocarboniclasticus</name>
    <dbReference type="NCBI Taxonomy" id="2742796"/>
    <lineage>
        <taxon>Bacteria</taxon>
        <taxon>Pseudomonadati</taxon>
        <taxon>Pseudomonadota</taxon>
        <taxon>Gammaproteobacteria</taxon>
        <taxon>Oceanospirillales</taxon>
        <taxon>Oceanospirillaceae</taxon>
        <taxon>Thalassolituus</taxon>
    </lineage>
</organism>
<name>A0ABY6ACE7_9GAMM</name>
<accession>A0ABY6ACE7</accession>
<evidence type="ECO:0000313" key="1">
    <source>
        <dbReference type="EMBL" id="UXD88714.1"/>
    </source>
</evidence>
<dbReference type="EMBL" id="CP054475">
    <property type="protein sequence ID" value="UXD88714.1"/>
    <property type="molecule type" value="Genomic_DNA"/>
</dbReference>
<evidence type="ECO:0008006" key="3">
    <source>
        <dbReference type="Google" id="ProtNLM"/>
    </source>
</evidence>
<reference evidence="2" key="1">
    <citation type="submission" date="2020-06" db="EMBL/GenBank/DDBJ databases">
        <title>Thalassolituus marinus alknpb1M-1, a hydrocarbon-degrading bacterium isolated from the deep-sea overlying water using an in-situ strategy from the South China Sea basin.</title>
        <authorList>
            <person name="Dong C."/>
            <person name="Chen Y."/>
            <person name="Shao Z."/>
        </authorList>
    </citation>
    <scope>NUCLEOTIDE SEQUENCE [LARGE SCALE GENOMIC DNA]</scope>
    <source>
        <strain evidence="2">alknpb1M-1</strain>
    </source>
</reference>
<evidence type="ECO:0000313" key="2">
    <source>
        <dbReference type="Proteomes" id="UP001065322"/>
    </source>
</evidence>
<sequence>MKNQQNYAASVLRNGVAVAVLSVGIMYTSPALAAGKIAYSHVKTAAADQGNEIDKNDLVVEYSRAIYVSDDKHSSMSLGIAVQDTNLYFDEAQLPDMDLVKIKLPLSGSQVLDSGSIVSWTLTPGLHGEADDLSEAESRLEGQAFYIKPSGNLRWVLGGGFGDQFGETKLFPVLGAIWTASAQTEVTLMFPSLKYKYTTEQKKAYSLSLVPVGSQWTWKAGDLGGNTEAGNVSVSGLKLSAGLDWPLANKQVISAELGRITEREFKITRQSDPSFNGTVELEDAWFAQLGWAF</sequence>
<gene>
    <name evidence="1" type="ORF">HUF19_15300</name>
</gene>
<dbReference type="Proteomes" id="UP001065322">
    <property type="component" value="Chromosome"/>
</dbReference>